<dbReference type="PANTHER" id="PTHR43477:SF1">
    <property type="entry name" value="DIHYDROANTICAPSIN 7-DEHYDROGENASE"/>
    <property type="match status" value="1"/>
</dbReference>
<evidence type="ECO:0000256" key="3">
    <source>
        <dbReference type="RuleBase" id="RU000363"/>
    </source>
</evidence>
<evidence type="ECO:0000256" key="4">
    <source>
        <dbReference type="SAM" id="MobiDB-lite"/>
    </source>
</evidence>
<dbReference type="Gene3D" id="3.40.50.720">
    <property type="entry name" value="NAD(P)-binding Rossmann-like Domain"/>
    <property type="match status" value="1"/>
</dbReference>
<dbReference type="PANTHER" id="PTHR43477">
    <property type="entry name" value="DIHYDROANTICAPSIN 7-DEHYDROGENASE"/>
    <property type="match status" value="1"/>
</dbReference>
<comment type="caution">
    <text evidence="5">The sequence shown here is derived from an EMBL/GenBank/DDBJ whole genome shotgun (WGS) entry which is preliminary data.</text>
</comment>
<gene>
    <name evidence="5" type="ORF">KEC57_16110</name>
</gene>
<dbReference type="SUPFAM" id="SSF51735">
    <property type="entry name" value="NAD(P)-binding Rossmann-fold domains"/>
    <property type="match status" value="1"/>
</dbReference>
<dbReference type="PRINTS" id="PR00081">
    <property type="entry name" value="GDHRDH"/>
</dbReference>
<evidence type="ECO:0000313" key="5">
    <source>
        <dbReference type="EMBL" id="MCC2033709.1"/>
    </source>
</evidence>
<dbReference type="InterPro" id="IPR036291">
    <property type="entry name" value="NAD(P)-bd_dom_sf"/>
</dbReference>
<evidence type="ECO:0000256" key="1">
    <source>
        <dbReference type="ARBA" id="ARBA00006484"/>
    </source>
</evidence>
<evidence type="ECO:0000313" key="6">
    <source>
        <dbReference type="Proteomes" id="UP001139354"/>
    </source>
</evidence>
<dbReference type="CDD" id="cd05233">
    <property type="entry name" value="SDR_c"/>
    <property type="match status" value="1"/>
</dbReference>
<dbReference type="Pfam" id="PF00106">
    <property type="entry name" value="adh_short"/>
    <property type="match status" value="1"/>
</dbReference>
<dbReference type="FunFam" id="3.40.50.720:FF:000084">
    <property type="entry name" value="Short-chain dehydrogenase reductase"/>
    <property type="match status" value="1"/>
</dbReference>
<dbReference type="InterPro" id="IPR002347">
    <property type="entry name" value="SDR_fam"/>
</dbReference>
<dbReference type="EMBL" id="JAGTTN010000006">
    <property type="protein sequence ID" value="MCC2033709.1"/>
    <property type="molecule type" value="Genomic_DNA"/>
</dbReference>
<reference evidence="5" key="1">
    <citation type="submission" date="2021-04" db="EMBL/GenBank/DDBJ databases">
        <title>Microbacterium tenobrionis sp. nov. and Microbacterium allomyrinae sp. nov., isolated from larvae of Tenobrio molitor and Allomyrina dichotoma, respectively.</title>
        <authorList>
            <person name="Lee S.D."/>
        </authorList>
    </citation>
    <scope>NUCLEOTIDE SEQUENCE</scope>
    <source>
        <strain evidence="5">BWT-G7</strain>
    </source>
</reference>
<dbReference type="AlphaFoldDB" id="A0A9X1LX47"/>
<accession>A0A9X1LX47</accession>
<protein>
    <submittedName>
        <fullName evidence="5">SDR family NAD(P)-dependent oxidoreductase</fullName>
    </submittedName>
</protein>
<evidence type="ECO:0000256" key="2">
    <source>
        <dbReference type="ARBA" id="ARBA00023002"/>
    </source>
</evidence>
<name>A0A9X1LX47_9MICO</name>
<dbReference type="RefSeq" id="WP_229385713.1">
    <property type="nucleotide sequence ID" value="NZ_JAGTTN010000006.1"/>
</dbReference>
<dbReference type="Proteomes" id="UP001139354">
    <property type="component" value="Unassembled WGS sequence"/>
</dbReference>
<comment type="similarity">
    <text evidence="1 3">Belongs to the short-chain dehydrogenases/reductases (SDR) family.</text>
</comment>
<dbReference type="GO" id="GO:0016491">
    <property type="term" value="F:oxidoreductase activity"/>
    <property type="evidence" value="ECO:0007669"/>
    <property type="project" value="UniProtKB-KW"/>
</dbReference>
<proteinExistence type="inferred from homology"/>
<keyword evidence="6" id="KW-1185">Reference proteome</keyword>
<feature type="region of interest" description="Disordered" evidence="4">
    <location>
        <begin position="76"/>
        <end position="97"/>
    </location>
</feature>
<dbReference type="PRINTS" id="PR00080">
    <property type="entry name" value="SDRFAMILY"/>
</dbReference>
<organism evidence="5 6">
    <name type="scientific">Microbacterium allomyrinae</name>
    <dbReference type="NCBI Taxonomy" id="2830666"/>
    <lineage>
        <taxon>Bacteria</taxon>
        <taxon>Bacillati</taxon>
        <taxon>Actinomycetota</taxon>
        <taxon>Actinomycetes</taxon>
        <taxon>Micrococcales</taxon>
        <taxon>Microbacteriaceae</taxon>
        <taxon>Microbacterium</taxon>
    </lineage>
</organism>
<sequence>MTTSTTPLTGDTSIANWLDDPIGGAILRDMLAQGGQTADAFKPVRRLAIKRLVKLSRGAFTQEALDDIIRRAAAGEVPEGAPAPSTIDEDEASAPAAPAVALREWTERLDQGRFTGKTVIVTGAGSGIGRATASRVAREGGRVVAVDVSGERLDEFVAEHPAADIVPLVADITDDAGIAQIIAAAGETVDALANIAGIMDDMTPVGEMTDAVWQRVFRVNVDGTMKLMRAVIPGMLAQGGGSIVNTASEAALRGSAAGAAYTASKHAVVGLTKSSAFMYGPSGIRVNAVAPGATITNIEATFASPLGAERVRTAMAILPDPAEADALAASITFLLSDDGVNVNGVVLASDGGWSAA</sequence>
<dbReference type="InterPro" id="IPR051122">
    <property type="entry name" value="SDR_DHRS6-like"/>
</dbReference>
<keyword evidence="2" id="KW-0560">Oxidoreductase</keyword>